<proteinExistence type="predicted"/>
<organism evidence="3 4">
    <name type="scientific">Enterococcus plantarum</name>
    <dbReference type="NCBI Taxonomy" id="1077675"/>
    <lineage>
        <taxon>Bacteria</taxon>
        <taxon>Bacillati</taxon>
        <taxon>Bacillota</taxon>
        <taxon>Bacilli</taxon>
        <taxon>Lactobacillales</taxon>
        <taxon>Enterococcaceae</taxon>
        <taxon>Enterococcus</taxon>
    </lineage>
</organism>
<dbReference type="PANTHER" id="PTHR46558">
    <property type="entry name" value="TRACRIPTIONAL REGULATORY PROTEIN-RELATED-RELATED"/>
    <property type="match status" value="1"/>
</dbReference>
<dbReference type="AlphaFoldDB" id="A0A2W3ZTI7"/>
<evidence type="ECO:0000256" key="1">
    <source>
        <dbReference type="ARBA" id="ARBA00023125"/>
    </source>
</evidence>
<dbReference type="SMART" id="SM00530">
    <property type="entry name" value="HTH_XRE"/>
    <property type="match status" value="1"/>
</dbReference>
<dbReference type="RefSeq" id="WP_111246953.1">
    <property type="nucleotide sequence ID" value="NZ_PIEU01000003.1"/>
</dbReference>
<evidence type="ECO:0000313" key="3">
    <source>
        <dbReference type="EMBL" id="PZL77504.1"/>
    </source>
</evidence>
<dbReference type="SUPFAM" id="SSF47413">
    <property type="entry name" value="lambda repressor-like DNA-binding domains"/>
    <property type="match status" value="1"/>
</dbReference>
<accession>A0A2W3ZTI7</accession>
<reference evidence="3 4" key="1">
    <citation type="submission" date="2017-11" db="EMBL/GenBank/DDBJ databases">
        <title>Draft genome sequence of Enterococcus plantarum TRW2 strain isolated from lettuce.</title>
        <authorList>
            <person name="Kim E.B."/>
            <person name="Marco M.L."/>
            <person name="Williams T.R."/>
            <person name="You I.H."/>
        </authorList>
    </citation>
    <scope>NUCLEOTIDE SEQUENCE [LARGE SCALE GENOMIC DNA]</scope>
    <source>
        <strain evidence="3 4">TRW2</strain>
    </source>
</reference>
<dbReference type="GO" id="GO:0003677">
    <property type="term" value="F:DNA binding"/>
    <property type="evidence" value="ECO:0007669"/>
    <property type="project" value="UniProtKB-KW"/>
</dbReference>
<evidence type="ECO:0000313" key="4">
    <source>
        <dbReference type="Proteomes" id="UP000249828"/>
    </source>
</evidence>
<name>A0A2W3ZTI7_9ENTE</name>
<feature type="domain" description="HTH cro/C1-type" evidence="2">
    <location>
        <begin position="11"/>
        <end position="65"/>
    </location>
</feature>
<sequence length="74" mass="8526">MGKSKIIEAHIHVYRAMKRMSQSELAKKVGVSRVTIVNIELNRQNPSVITMYDISRVLGTTIEELFTFETQEEE</sequence>
<protein>
    <submittedName>
        <fullName evidence="3">Transcriptional regulator</fullName>
    </submittedName>
</protein>
<dbReference type="InterPro" id="IPR010982">
    <property type="entry name" value="Lambda_DNA-bd_dom_sf"/>
</dbReference>
<dbReference type="PROSITE" id="PS50943">
    <property type="entry name" value="HTH_CROC1"/>
    <property type="match status" value="1"/>
</dbReference>
<evidence type="ECO:0000259" key="2">
    <source>
        <dbReference type="PROSITE" id="PS50943"/>
    </source>
</evidence>
<dbReference type="Proteomes" id="UP000249828">
    <property type="component" value="Unassembled WGS sequence"/>
</dbReference>
<dbReference type="Gene3D" id="1.10.260.40">
    <property type="entry name" value="lambda repressor-like DNA-binding domains"/>
    <property type="match status" value="1"/>
</dbReference>
<comment type="caution">
    <text evidence="3">The sequence shown here is derived from an EMBL/GenBank/DDBJ whole genome shotgun (WGS) entry which is preliminary data.</text>
</comment>
<dbReference type="EMBL" id="PIEU01000003">
    <property type="protein sequence ID" value="PZL77504.1"/>
    <property type="molecule type" value="Genomic_DNA"/>
</dbReference>
<dbReference type="InterPro" id="IPR001387">
    <property type="entry name" value="Cro/C1-type_HTH"/>
</dbReference>
<dbReference type="CDD" id="cd00093">
    <property type="entry name" value="HTH_XRE"/>
    <property type="match status" value="1"/>
</dbReference>
<dbReference type="Pfam" id="PF01381">
    <property type="entry name" value="HTH_3"/>
    <property type="match status" value="1"/>
</dbReference>
<keyword evidence="1" id="KW-0238">DNA-binding</keyword>
<keyword evidence="4" id="KW-1185">Reference proteome</keyword>
<gene>
    <name evidence="3" type="ORF">CI088_01505</name>
</gene>
<dbReference type="PANTHER" id="PTHR46558:SF4">
    <property type="entry name" value="DNA-BIDING PHAGE PROTEIN"/>
    <property type="match status" value="1"/>
</dbReference>